<feature type="region of interest" description="DNA-binding and helicase activity, interacts with RecC" evidence="15">
    <location>
        <begin position="1"/>
        <end position="879"/>
    </location>
</feature>
<dbReference type="EC" id="5.6.2.4" evidence="15"/>
<evidence type="ECO:0000256" key="5">
    <source>
        <dbReference type="ARBA" id="ARBA00022801"/>
    </source>
</evidence>
<feature type="domain" description="UvrD-like helicase ATP-binding" evidence="17">
    <location>
        <begin position="1"/>
        <end position="468"/>
    </location>
</feature>
<keyword evidence="4 15" id="KW-0227">DNA damage</keyword>
<evidence type="ECO:0000256" key="6">
    <source>
        <dbReference type="ARBA" id="ARBA00022806"/>
    </source>
</evidence>
<dbReference type="HAMAP" id="MF_01485">
    <property type="entry name" value="RecB"/>
    <property type="match status" value="1"/>
</dbReference>
<evidence type="ECO:0000256" key="12">
    <source>
        <dbReference type="ARBA" id="ARBA00023235"/>
    </source>
</evidence>
<feature type="binding site" evidence="15">
    <location>
        <position position="986"/>
    </location>
    <ligand>
        <name>Mg(2+)</name>
        <dbReference type="ChEBI" id="CHEBI:18420"/>
    </ligand>
</feature>
<dbReference type="CDD" id="cd22352">
    <property type="entry name" value="RecB_C-like"/>
    <property type="match status" value="1"/>
</dbReference>
<dbReference type="Pfam" id="PF00580">
    <property type="entry name" value="UvrD-helicase"/>
    <property type="match status" value="1"/>
</dbReference>
<evidence type="ECO:0000259" key="18">
    <source>
        <dbReference type="PROSITE" id="PS51217"/>
    </source>
</evidence>
<comment type="miscellaneous">
    <text evidence="15">In the RecBCD complex, RecB has a slow 3'-5' helicase, an exonuclease activity and loads RecA onto ssDNA, RecD has a fast 5'-3' helicase activity, while RecC stimulates the ATPase and processivity of the RecB helicase and contributes to recognition of the Chi site.</text>
</comment>
<dbReference type="Gene3D" id="3.90.320.10">
    <property type="match status" value="1"/>
</dbReference>
<comment type="catalytic activity">
    <reaction evidence="15">
        <text>Exonucleolytic cleavage (in the presence of ATP) in either 5'- to 3'- or 3'- to 5'-direction to yield 5'-phosphooligonucleotides.</text>
        <dbReference type="EC" id="3.1.11.5"/>
    </reaction>
</comment>
<dbReference type="GO" id="GO:0008854">
    <property type="term" value="F:exodeoxyribonuclease V activity"/>
    <property type="evidence" value="ECO:0007669"/>
    <property type="project" value="UniProtKB-EC"/>
</dbReference>
<comment type="subunit">
    <text evidence="15">Heterotrimer of RecB, RecC and RecD. All subunits contribute to DNA-binding. Interacts with RecA.</text>
</comment>
<name>A0ABS5H4B1_9BURK</name>
<dbReference type="InterPro" id="IPR011604">
    <property type="entry name" value="PDDEXK-like_dom_sf"/>
</dbReference>
<dbReference type="SUPFAM" id="SSF52540">
    <property type="entry name" value="P-loop containing nucleoside triphosphate hydrolases"/>
    <property type="match status" value="1"/>
</dbReference>
<feature type="binding site" evidence="16">
    <location>
        <begin position="20"/>
        <end position="27"/>
    </location>
    <ligand>
        <name>ATP</name>
        <dbReference type="ChEBI" id="CHEBI:30616"/>
    </ligand>
</feature>
<feature type="active site" description="For nuclease activity" evidence="15">
    <location>
        <position position="1112"/>
    </location>
</feature>
<comment type="domain">
    <text evidence="15">The C-terminal domain has nuclease activity and interacts with RecD. It interacts with RecA, facilitating its loading onto ssDNA.</text>
</comment>
<feature type="binding site" evidence="15">
    <location>
        <position position="1112"/>
    </location>
    <ligand>
        <name>Mg(2+)</name>
        <dbReference type="ChEBI" id="CHEBI:18420"/>
    </ligand>
</feature>
<accession>A0ABS5H4B1</accession>
<keyword evidence="6 15" id="KW-0347">Helicase</keyword>
<feature type="domain" description="UvrD-like helicase C-terminal" evidence="18">
    <location>
        <begin position="510"/>
        <end position="776"/>
    </location>
</feature>
<keyword evidence="20" id="KW-1185">Reference proteome</keyword>
<keyword evidence="12 15" id="KW-0413">Isomerase</keyword>
<keyword evidence="9 15" id="KW-0460">Magnesium</keyword>
<comment type="cofactor">
    <cofactor evidence="15">
        <name>Mg(2+)</name>
        <dbReference type="ChEBI" id="CHEBI:18420"/>
    </cofactor>
    <text evidence="15">Binds 1 Mg(2+) ion per subunit.</text>
</comment>
<evidence type="ECO:0000256" key="13">
    <source>
        <dbReference type="ARBA" id="ARBA00034617"/>
    </source>
</evidence>
<dbReference type="PANTHER" id="PTHR11070:SF23">
    <property type="entry name" value="RECBCD ENZYME SUBUNIT RECB"/>
    <property type="match status" value="1"/>
</dbReference>
<evidence type="ECO:0000256" key="9">
    <source>
        <dbReference type="ARBA" id="ARBA00022842"/>
    </source>
</evidence>
<comment type="catalytic activity">
    <reaction evidence="13 15">
        <text>Couples ATP hydrolysis with the unwinding of duplex DNA by translocating in the 3'-5' direction.</text>
        <dbReference type="EC" id="5.6.2.4"/>
    </reaction>
</comment>
<evidence type="ECO:0000259" key="17">
    <source>
        <dbReference type="PROSITE" id="PS51198"/>
    </source>
</evidence>
<keyword evidence="1 15" id="KW-0540">Nuclease</keyword>
<comment type="function">
    <text evidence="15">A helicase/nuclease that prepares dsDNA breaks (DSB) for recombinational DNA repair. Binds to DSBs and unwinds DNA via a highly rapid and processive ATP-dependent bidirectional helicase activity. Unwinds dsDNA until it encounters a Chi (crossover hotspot instigator) sequence from the 3' direction. Cuts ssDNA a few nucleotides 3' to the Chi site. The properties and activities of the enzyme are changed at Chi. The Chi-altered holoenzyme produces a long 3'-ssDNA overhang and facilitates RecA-binding to the ssDNA for homologous DNA recombination and repair. Holoenzyme degrades any linearized DNA that is unable to undergo homologous recombination. In the holoenzyme this subunit contributes ATPase, 3'-5' helicase, exonuclease activity and loads RecA onto ssDNA.</text>
</comment>
<dbReference type="InterPro" id="IPR014017">
    <property type="entry name" value="DNA_helicase_UvrD-like_C"/>
</dbReference>
<comment type="domain">
    <text evidence="15">The N-terminal DNA-binding domain is a ssDNA-dependent ATPase and has ATP-dependent 3'-5' helicase function. This domain interacts with RecC.</text>
</comment>
<evidence type="ECO:0000256" key="10">
    <source>
        <dbReference type="ARBA" id="ARBA00023125"/>
    </source>
</evidence>
<gene>
    <name evidence="15 19" type="primary">recB</name>
    <name evidence="19" type="ORF">KDM87_14120</name>
</gene>
<evidence type="ECO:0000256" key="14">
    <source>
        <dbReference type="ARBA" id="ARBA00048988"/>
    </source>
</evidence>
<evidence type="ECO:0000256" key="4">
    <source>
        <dbReference type="ARBA" id="ARBA00022763"/>
    </source>
</evidence>
<organism evidence="19 20">
    <name type="scientific">Undibacterium rivi</name>
    <dbReference type="NCBI Taxonomy" id="2828729"/>
    <lineage>
        <taxon>Bacteria</taxon>
        <taxon>Pseudomonadati</taxon>
        <taxon>Pseudomonadota</taxon>
        <taxon>Betaproteobacteria</taxon>
        <taxon>Burkholderiales</taxon>
        <taxon>Oxalobacteraceae</taxon>
        <taxon>Undibacterium</taxon>
    </lineage>
</organism>
<dbReference type="PROSITE" id="PS51217">
    <property type="entry name" value="UVRD_HELICASE_CTER"/>
    <property type="match status" value="1"/>
</dbReference>
<dbReference type="PANTHER" id="PTHR11070">
    <property type="entry name" value="UVRD / RECB / PCRA DNA HELICASE FAMILY MEMBER"/>
    <property type="match status" value="1"/>
</dbReference>
<dbReference type="NCBIfam" id="TIGR00609">
    <property type="entry name" value="recB"/>
    <property type="match status" value="1"/>
</dbReference>
<comment type="similarity">
    <text evidence="15">Belongs to the helicase family. UvrD subfamily.</text>
</comment>
<sequence>MSHLLNPISFPLYGSRLIEASAGTGKTWTIAALYLRLVLGHGDENAFQRALHPSEILVMTFTRAATRELSDRIRQRLTEAADYFRSGDVPAHDHFIRELMSAYPTHELQQQTAYRLSMAAQAMDEAAIFTIDAWCQRMLKEHAFDSGCLFDEELIASESSLLENAALDYWRQQVYPLDSNGFSLVTSFWSDAHALSAAVLKLVPFAGLLGPRMTRPLSALIAQTLAEQEKILVTLKAGWADKAERMAQWFAEQKEAAPKQFSATKLKPATLDKWLTALKVWAQTPSLVWPDGFDKAAEKLTADGLRSACNKGYEPQIPEVFDDIAPLAQKLGEIEPIKHVLYRHAVSVIVARADTLKRSSRQFGFNDMLQRLRAAVSGPNAAALNLRIRQQYPVAMVDEFQDTSPDQYAIFDAIYRVQENAATQGLFLIGDPKQSIYGFRGADIQSYLAAREATTGRHYMLGTNFRSTHALVGAVNHLFLHAETNEDAAFSAGAFRFRRAETDPVPFEAVTAHGRAEKFVNADGEVSALNLWASANPDMKKDEYLSFFAEHCAEHIVTQLNSPQTGFQHTGDMQRFQPLQAADIAILVRDKFEAEAIRSALQKRHVASVYLSDKDSVLNSDEASDVLRWLHAFANPLDDTAGRAAFATKTAKLSIAHLITLASDDEAWENCTAQLKELHLIWQRQGVLAAIRRFIHMLELPAKLLSEVGGERSLTNILHLAELLETASMQLDGEQSLVRWLAEQMADDSQLSDEHILRLESDAKLVKVITIHKSKGLQYPLVYLPFAVSTRVTTRMNRSFFDYVDESGERKIDFALSQEALDAVNRVRKEEDIRLFYVAVTRAVHALWLGVSSNQNKIHESAFGYLLAGETALEAAALSDALQKMRNDCNDIAIIDVAKLPGVNIYKRQETKQSLVEMPEYKHEFERDWTVGSFTSLTRSIATTGNMTRVQDSKLLEDDTGTPAPAAGNSAWHRFPRGAMPGLFLHEQLEWMAGEGFVSAESDTFDARLAARCQRAGWDNHFDDILLWLKRIAATPLLPANVRLLELSTFLPEMEFWFPCERVNAQQIDRLCQEFFLDGTPRDNLAERDLHGLLMGFADLVFEHQGKYWVLDYKSNVVAADDAGYHRAALASAMAAHRYDVQGAIYMLALHRLLQLRLGETYDPAMHLGGAIFFFMRGIANDETHGCYQLEADPEFLARLDQMMRHDEASAAGKSVNDTKDIPS</sequence>
<keyword evidence="2 15" id="KW-0479">Metal-binding</keyword>
<evidence type="ECO:0000313" key="19">
    <source>
        <dbReference type="EMBL" id="MBR7793731.1"/>
    </source>
</evidence>
<dbReference type="InterPro" id="IPR000212">
    <property type="entry name" value="DNA_helicase_UvrD/REP"/>
</dbReference>
<keyword evidence="7 15" id="KW-0269">Exonuclease</keyword>
<keyword evidence="8 15" id="KW-0067">ATP-binding</keyword>
<reference evidence="19 20" key="1">
    <citation type="submission" date="2021-04" db="EMBL/GenBank/DDBJ databases">
        <title>novel species isolated from subtropical streams in China.</title>
        <authorList>
            <person name="Lu H."/>
        </authorList>
    </citation>
    <scope>NUCLEOTIDE SEQUENCE [LARGE SCALE GENOMIC DNA]</scope>
    <source>
        <strain evidence="19 20">FT147W</strain>
    </source>
</reference>
<evidence type="ECO:0000256" key="11">
    <source>
        <dbReference type="ARBA" id="ARBA00023204"/>
    </source>
</evidence>
<dbReference type="InterPro" id="IPR014016">
    <property type="entry name" value="UvrD-like_ATP-bd"/>
</dbReference>
<feature type="binding site" evidence="15">
    <location>
        <position position="1099"/>
    </location>
    <ligand>
        <name>Mg(2+)</name>
        <dbReference type="ChEBI" id="CHEBI:18420"/>
    </ligand>
</feature>
<dbReference type="Gene3D" id="1.10.486.10">
    <property type="entry name" value="PCRA, domain 4"/>
    <property type="match status" value="1"/>
</dbReference>
<dbReference type="Pfam" id="PF13361">
    <property type="entry name" value="UvrD_C"/>
    <property type="match status" value="1"/>
</dbReference>
<comment type="caution">
    <text evidence="19">The sequence shown here is derived from an EMBL/GenBank/DDBJ whole genome shotgun (WGS) entry which is preliminary data.</text>
</comment>
<dbReference type="InterPro" id="IPR027417">
    <property type="entry name" value="P-loop_NTPase"/>
</dbReference>
<evidence type="ECO:0000256" key="1">
    <source>
        <dbReference type="ARBA" id="ARBA00022722"/>
    </source>
</evidence>
<keyword evidence="10 15" id="KW-0238">DNA-binding</keyword>
<dbReference type="Proteomes" id="UP000682982">
    <property type="component" value="Unassembled WGS sequence"/>
</dbReference>
<protein>
    <recommendedName>
        <fullName evidence="15">RecBCD enzyme subunit RecB</fullName>
        <ecNumber evidence="15">3.1.11.5</ecNumber>
        <ecNumber evidence="15">5.6.2.4</ecNumber>
    </recommendedName>
    <alternativeName>
        <fullName evidence="15">DNA 3'-5' helicase subunit RecB</fullName>
    </alternativeName>
    <alternativeName>
        <fullName evidence="15">Exonuclease V subunit RecB</fullName>
        <shortName evidence="15">ExoV subunit RecB</shortName>
    </alternativeName>
    <alternativeName>
        <fullName evidence="15">Helicase/nuclease RecBCD subunit RecB</fullName>
    </alternativeName>
</protein>
<dbReference type="EMBL" id="JAGSPK010000005">
    <property type="protein sequence ID" value="MBR7793731.1"/>
    <property type="molecule type" value="Genomic_DNA"/>
</dbReference>
<evidence type="ECO:0000256" key="8">
    <source>
        <dbReference type="ARBA" id="ARBA00022840"/>
    </source>
</evidence>
<dbReference type="RefSeq" id="WP_212679673.1">
    <property type="nucleotide sequence ID" value="NZ_JAGSPK010000005.1"/>
</dbReference>
<evidence type="ECO:0000256" key="3">
    <source>
        <dbReference type="ARBA" id="ARBA00022741"/>
    </source>
</evidence>
<evidence type="ECO:0000256" key="7">
    <source>
        <dbReference type="ARBA" id="ARBA00022839"/>
    </source>
</evidence>
<keyword evidence="11 15" id="KW-0234">DNA repair</keyword>
<keyword evidence="3 15" id="KW-0547">Nucleotide-binding</keyword>
<evidence type="ECO:0000256" key="15">
    <source>
        <dbReference type="HAMAP-Rule" id="MF_01485"/>
    </source>
</evidence>
<evidence type="ECO:0000313" key="20">
    <source>
        <dbReference type="Proteomes" id="UP000682982"/>
    </source>
</evidence>
<keyword evidence="5 15" id="KW-0378">Hydrolase</keyword>
<evidence type="ECO:0000256" key="2">
    <source>
        <dbReference type="ARBA" id="ARBA00022723"/>
    </source>
</evidence>
<comment type="catalytic activity">
    <reaction evidence="14 15">
        <text>ATP + H2O = ADP + phosphate + H(+)</text>
        <dbReference type="Rhea" id="RHEA:13065"/>
        <dbReference type="ChEBI" id="CHEBI:15377"/>
        <dbReference type="ChEBI" id="CHEBI:15378"/>
        <dbReference type="ChEBI" id="CHEBI:30616"/>
        <dbReference type="ChEBI" id="CHEBI:43474"/>
        <dbReference type="ChEBI" id="CHEBI:456216"/>
        <dbReference type="EC" id="5.6.2.4"/>
    </reaction>
</comment>
<dbReference type="SUPFAM" id="SSF52980">
    <property type="entry name" value="Restriction endonuclease-like"/>
    <property type="match status" value="1"/>
</dbReference>
<feature type="region of interest" description="Nuclease activity, interacts with RecD and RecA" evidence="15">
    <location>
        <begin position="928"/>
        <end position="1224"/>
    </location>
</feature>
<dbReference type="EC" id="3.1.11.5" evidence="15"/>
<dbReference type="InterPro" id="IPR011335">
    <property type="entry name" value="Restrct_endonuc-II-like"/>
</dbReference>
<dbReference type="Gene3D" id="3.40.50.300">
    <property type="entry name" value="P-loop containing nucleotide triphosphate hydrolases"/>
    <property type="match status" value="2"/>
</dbReference>
<dbReference type="Gene3D" id="1.10.3170.10">
    <property type="entry name" value="Recbcd, chain B, domain 2"/>
    <property type="match status" value="1"/>
</dbReference>
<evidence type="ECO:0000256" key="16">
    <source>
        <dbReference type="PROSITE-ProRule" id="PRU00560"/>
    </source>
</evidence>
<proteinExistence type="inferred from homology"/>
<dbReference type="InterPro" id="IPR004586">
    <property type="entry name" value="RecB"/>
</dbReference>
<dbReference type="PROSITE" id="PS51198">
    <property type="entry name" value="UVRD_HELICASE_ATP_BIND"/>
    <property type="match status" value="1"/>
</dbReference>